<dbReference type="GeneID" id="20282896"/>
<accession>A0A068CBV8</accession>
<organism evidence="1 2">
    <name type="scientific">Listeria phage LMTA-148</name>
    <dbReference type="NCBI Taxonomy" id="1486413"/>
    <lineage>
        <taxon>Viruses</taxon>
        <taxon>Duplodnaviria</taxon>
        <taxon>Heunggongvirae</taxon>
        <taxon>Uroviricota</taxon>
        <taxon>Caudoviricetes</taxon>
        <taxon>Herelleviridae</taxon>
        <taxon>Jasinskavirinae</taxon>
        <taxon>Pecentumvirus</taxon>
        <taxon>Pecentumvirus LMTA148</taxon>
    </lineage>
</organism>
<proteinExistence type="predicted"/>
<name>A0A068CBV8_9CAUD</name>
<keyword evidence="2" id="KW-1185">Reference proteome</keyword>
<reference evidence="1 2" key="1">
    <citation type="submission" date="2014-03" db="EMBL/GenBank/DDBJ databases">
        <title>Genome sequencing of lytic Listeria phages.</title>
        <authorList>
            <person name="Woolston J."/>
            <person name="Rajanna C."/>
            <person name="Abuladze T."/>
            <person name="Li M."/>
            <person name="Anderson B."/>
            <person name="Sulakvelidze A."/>
        </authorList>
    </citation>
    <scope>NUCLEOTIDE SEQUENCE [LARGE SCALE GENOMIC DNA]</scope>
</reference>
<evidence type="ECO:0000313" key="2">
    <source>
        <dbReference type="Proteomes" id="UP000027391"/>
    </source>
</evidence>
<sequence>MGLFESIRLVGVNKSDAVKHIEVDDNYSIAIQQREQEQISKAMNNKEVAYSQPVIGSMSANPGFKTKPSIRNNQDLHGVLKKFGGNIILNAIINTRSNQVSMYCKPARHSEKGVGFEVRLKDLDKKPTSHDEATIKRIESFIEKTGIDNDINRDSFSSFVKKIVRDTYMYDQVNFEKVFNRNQNMVRFVAKDPQLYFLRQQQMGKFLTTVIGLYRL</sequence>
<protein>
    <submittedName>
        <fullName evidence="1">Uncharacterized protein</fullName>
    </submittedName>
</protein>
<dbReference type="KEGG" id="vg:20282896"/>
<dbReference type="EMBL" id="KJ591604">
    <property type="protein sequence ID" value="AID17364.1"/>
    <property type="molecule type" value="Genomic_DNA"/>
</dbReference>
<evidence type="ECO:0000313" key="1">
    <source>
        <dbReference type="EMBL" id="AID17364.1"/>
    </source>
</evidence>
<dbReference type="Proteomes" id="UP000027391">
    <property type="component" value="Segment"/>
</dbReference>
<dbReference type="RefSeq" id="YP_009055675.1">
    <property type="nucleotide sequence ID" value="NC_024787.1"/>
</dbReference>